<dbReference type="EMBL" id="CM007364">
    <property type="protein sequence ID" value="OIW13292.1"/>
    <property type="molecule type" value="Genomic_DNA"/>
</dbReference>
<organism evidence="1 2">
    <name type="scientific">Lupinus angustifolius</name>
    <name type="common">Narrow-leaved blue lupine</name>
    <dbReference type="NCBI Taxonomy" id="3871"/>
    <lineage>
        <taxon>Eukaryota</taxon>
        <taxon>Viridiplantae</taxon>
        <taxon>Streptophyta</taxon>
        <taxon>Embryophyta</taxon>
        <taxon>Tracheophyta</taxon>
        <taxon>Spermatophyta</taxon>
        <taxon>Magnoliopsida</taxon>
        <taxon>eudicotyledons</taxon>
        <taxon>Gunneridae</taxon>
        <taxon>Pentapetalae</taxon>
        <taxon>rosids</taxon>
        <taxon>fabids</taxon>
        <taxon>Fabales</taxon>
        <taxon>Fabaceae</taxon>
        <taxon>Papilionoideae</taxon>
        <taxon>50 kb inversion clade</taxon>
        <taxon>genistoids sensu lato</taxon>
        <taxon>core genistoids</taxon>
        <taxon>Genisteae</taxon>
        <taxon>Lupinus</taxon>
    </lineage>
</organism>
<dbReference type="Gramene" id="OIW13292">
    <property type="protein sequence ID" value="OIW13292"/>
    <property type="gene ID" value="TanjilG_25771"/>
</dbReference>
<dbReference type="AlphaFoldDB" id="A0A1J7HKW1"/>
<protein>
    <submittedName>
        <fullName evidence="1">Uncharacterized protein</fullName>
    </submittedName>
</protein>
<evidence type="ECO:0000313" key="2">
    <source>
        <dbReference type="Proteomes" id="UP000188354"/>
    </source>
</evidence>
<sequence length="74" mass="8062">MLSVHEEDVPEENVFEGHIVEDLLYFGVEATDLADEQAHEVPASEALEIPASEAPEVPAYEVPQEVAEEATANN</sequence>
<gene>
    <name evidence="1" type="ORF">TanjilG_25771</name>
</gene>
<keyword evidence="2" id="KW-1185">Reference proteome</keyword>
<proteinExistence type="predicted"/>
<evidence type="ECO:0000313" key="1">
    <source>
        <dbReference type="EMBL" id="OIW13292.1"/>
    </source>
</evidence>
<reference evidence="1 2" key="1">
    <citation type="journal article" date="2017" name="Plant Biotechnol. J.">
        <title>A comprehensive draft genome sequence for lupin (Lupinus angustifolius), an emerging health food: insights into plant-microbe interactions and legume evolution.</title>
        <authorList>
            <person name="Hane J.K."/>
            <person name="Ming Y."/>
            <person name="Kamphuis L.G."/>
            <person name="Nelson M.N."/>
            <person name="Garg G."/>
            <person name="Atkins C.A."/>
            <person name="Bayer P.E."/>
            <person name="Bravo A."/>
            <person name="Bringans S."/>
            <person name="Cannon S."/>
            <person name="Edwards D."/>
            <person name="Foley R."/>
            <person name="Gao L.L."/>
            <person name="Harrison M.J."/>
            <person name="Huang W."/>
            <person name="Hurgobin B."/>
            <person name="Li S."/>
            <person name="Liu C.W."/>
            <person name="McGrath A."/>
            <person name="Morahan G."/>
            <person name="Murray J."/>
            <person name="Weller J."/>
            <person name="Jian J."/>
            <person name="Singh K.B."/>
        </authorList>
    </citation>
    <scope>NUCLEOTIDE SEQUENCE [LARGE SCALE GENOMIC DNA]</scope>
    <source>
        <strain evidence="2">cv. Tanjil</strain>
        <tissue evidence="1">Whole plant</tissue>
    </source>
</reference>
<accession>A0A1J7HKW1</accession>
<name>A0A1J7HKW1_LUPAN</name>
<dbReference type="Proteomes" id="UP000188354">
    <property type="component" value="Chromosome LG04"/>
</dbReference>